<dbReference type="EC" id="1.1.1.37" evidence="3"/>
<dbReference type="AlphaFoldDB" id="A0AAX4FXT7"/>
<feature type="domain" description="Lactate/malate dehydrogenase C-terminal" evidence="13">
    <location>
        <begin position="148"/>
        <end position="310"/>
    </location>
</feature>
<keyword evidence="15" id="KW-1185">Reference proteome</keyword>
<organism evidence="14 15">
    <name type="scientific">Methanoculleus receptaculi</name>
    <dbReference type="NCBI Taxonomy" id="394967"/>
    <lineage>
        <taxon>Archaea</taxon>
        <taxon>Methanobacteriati</taxon>
        <taxon>Methanobacteriota</taxon>
        <taxon>Stenosarchaea group</taxon>
        <taxon>Methanomicrobia</taxon>
        <taxon>Methanomicrobiales</taxon>
        <taxon>Methanomicrobiaceae</taxon>
        <taxon>Methanoculleus</taxon>
    </lineage>
</organism>
<dbReference type="PANTHER" id="PTHR43128:SF16">
    <property type="entry name" value="L-LACTATE DEHYDROGENASE"/>
    <property type="match status" value="1"/>
</dbReference>
<evidence type="ECO:0000259" key="12">
    <source>
        <dbReference type="Pfam" id="PF00056"/>
    </source>
</evidence>
<dbReference type="KEGG" id="mrc:R6Y96_01755"/>
<dbReference type="InterPro" id="IPR018177">
    <property type="entry name" value="L-lactate_DH_AS"/>
</dbReference>
<dbReference type="GO" id="GO:0004459">
    <property type="term" value="F:L-lactate dehydrogenase (NAD+) activity"/>
    <property type="evidence" value="ECO:0007669"/>
    <property type="project" value="InterPro"/>
</dbReference>
<evidence type="ECO:0000256" key="1">
    <source>
        <dbReference type="ARBA" id="ARBA00003966"/>
    </source>
</evidence>
<evidence type="ECO:0000313" key="15">
    <source>
        <dbReference type="Proteomes" id="UP001305652"/>
    </source>
</evidence>
<keyword evidence="5 11" id="KW-0560">Oxidoreductase</keyword>
<dbReference type="EMBL" id="CP137642">
    <property type="protein sequence ID" value="WOX58006.1"/>
    <property type="molecule type" value="Genomic_DNA"/>
</dbReference>
<comment type="catalytic activity">
    <reaction evidence="7">
        <text>(S)-malate + NAD(+) = oxaloacetate + NADH + H(+)</text>
        <dbReference type="Rhea" id="RHEA:21432"/>
        <dbReference type="ChEBI" id="CHEBI:15378"/>
        <dbReference type="ChEBI" id="CHEBI:15589"/>
        <dbReference type="ChEBI" id="CHEBI:16452"/>
        <dbReference type="ChEBI" id="CHEBI:57540"/>
        <dbReference type="ChEBI" id="CHEBI:57945"/>
        <dbReference type="EC" id="1.1.1.37"/>
    </reaction>
</comment>
<evidence type="ECO:0000256" key="2">
    <source>
        <dbReference type="ARBA" id="ARBA00008104"/>
    </source>
</evidence>
<dbReference type="InterPro" id="IPR015955">
    <property type="entry name" value="Lactate_DH/Glyco_Ohase_4_C"/>
</dbReference>
<dbReference type="GO" id="GO:0030060">
    <property type="term" value="F:L-malate dehydrogenase (NAD+) activity"/>
    <property type="evidence" value="ECO:0007669"/>
    <property type="project" value="UniProtKB-EC"/>
</dbReference>
<evidence type="ECO:0000256" key="6">
    <source>
        <dbReference type="ARBA" id="ARBA00023027"/>
    </source>
</evidence>
<dbReference type="InterPro" id="IPR022383">
    <property type="entry name" value="Lactate/malate_DH_C"/>
</dbReference>
<accession>A0AAX4FXT7</accession>
<feature type="binding site" evidence="9">
    <location>
        <position position="85"/>
    </location>
    <ligand>
        <name>substrate</name>
    </ligand>
</feature>
<evidence type="ECO:0000256" key="10">
    <source>
        <dbReference type="PIRSR" id="PIRSR000102-3"/>
    </source>
</evidence>
<dbReference type="GO" id="GO:0006099">
    <property type="term" value="P:tricarboxylic acid cycle"/>
    <property type="evidence" value="ECO:0007669"/>
    <property type="project" value="UniProtKB-KW"/>
</dbReference>
<feature type="binding site" evidence="9">
    <location>
        <position position="154"/>
    </location>
    <ligand>
        <name>substrate</name>
    </ligand>
</feature>
<evidence type="ECO:0000256" key="8">
    <source>
        <dbReference type="PIRSR" id="PIRSR000102-1"/>
    </source>
</evidence>
<comment type="similarity">
    <text evidence="2 11">Belongs to the LDH/MDH superfamily.</text>
</comment>
<dbReference type="PRINTS" id="PR00086">
    <property type="entry name" value="LLDHDRGNASE"/>
</dbReference>
<keyword evidence="4" id="KW-0816">Tricarboxylic acid cycle</keyword>
<dbReference type="SUPFAM" id="SSF51735">
    <property type="entry name" value="NAD(P)-binding Rossmann-fold domains"/>
    <property type="match status" value="1"/>
</dbReference>
<proteinExistence type="inferred from homology"/>
<sequence length="321" mass="34654">MAKVTILGATGNVGMFAAHAISEIPHVSEMLLVGRPGRENFLAGCCRDLSDSFAARGNDVHLSYSTGLFDAKGSDIVICAAGVPRRPGQDRNDLAFENAKIVADAAATIGRSSPDTILFLVTNPVDVMTAVALKYSGLQPRQVFGLGTHLDSMRLKSLIAHYFRVHVSEVHTRIIGEHGNSMVPLWSATTIGGIQISNLPTFSGLPKQEMIETVRTSGEAIIRDKGATVYGPGEAIATLVRTILGNENRILTVSSYIRSEIHGIGDVCIGVPARINREGVFPVPIRIEEDEVAGFRESVEKIRNLTDEVMERLEADLKPLK</sequence>
<gene>
    <name evidence="14" type="ORF">R6Y96_01755</name>
</gene>
<feature type="binding site" evidence="9">
    <location>
        <position position="123"/>
    </location>
    <ligand>
        <name>substrate</name>
    </ligand>
</feature>
<feature type="domain" description="Lactate/malate dehydrogenase N-terminal" evidence="12">
    <location>
        <begin position="3"/>
        <end position="145"/>
    </location>
</feature>
<dbReference type="Gene3D" id="3.40.50.720">
    <property type="entry name" value="NAD(P)-binding Rossmann-like Domain"/>
    <property type="match status" value="1"/>
</dbReference>
<evidence type="ECO:0000256" key="7">
    <source>
        <dbReference type="ARBA" id="ARBA00048313"/>
    </source>
</evidence>
<dbReference type="RefSeq" id="WP_318621774.1">
    <property type="nucleotide sequence ID" value="NZ_CP137642.1"/>
</dbReference>
<dbReference type="InterPro" id="IPR036291">
    <property type="entry name" value="NAD(P)-bd_dom_sf"/>
</dbReference>
<dbReference type="Pfam" id="PF00056">
    <property type="entry name" value="Ldh_1_N"/>
    <property type="match status" value="1"/>
</dbReference>
<evidence type="ECO:0000256" key="4">
    <source>
        <dbReference type="ARBA" id="ARBA00022532"/>
    </source>
</evidence>
<evidence type="ECO:0000256" key="11">
    <source>
        <dbReference type="RuleBase" id="RU003369"/>
    </source>
</evidence>
<dbReference type="Proteomes" id="UP001305652">
    <property type="component" value="Chromosome"/>
</dbReference>
<dbReference type="GeneID" id="85731842"/>
<feature type="binding site" evidence="9">
    <location>
        <position position="91"/>
    </location>
    <ligand>
        <name>substrate</name>
    </ligand>
</feature>
<dbReference type="InterPro" id="IPR001236">
    <property type="entry name" value="Lactate/malate_DH_N"/>
</dbReference>
<dbReference type="PANTHER" id="PTHR43128">
    <property type="entry name" value="L-2-HYDROXYCARBOXYLATE DEHYDROGENASE (NAD(P)(+))"/>
    <property type="match status" value="1"/>
</dbReference>
<comment type="function">
    <text evidence="1">Catalyzes the reversible oxidation of malate to oxaloacetate.</text>
</comment>
<feature type="active site" description="Proton acceptor" evidence="8">
    <location>
        <position position="178"/>
    </location>
</feature>
<feature type="binding site" evidence="10">
    <location>
        <position position="98"/>
    </location>
    <ligand>
        <name>NAD(+)</name>
        <dbReference type="ChEBI" id="CHEBI:57540"/>
    </ligand>
</feature>
<protein>
    <recommendedName>
        <fullName evidence="3">malate dehydrogenase</fullName>
        <ecNumber evidence="3">1.1.1.37</ecNumber>
    </recommendedName>
</protein>
<dbReference type="Pfam" id="PF02866">
    <property type="entry name" value="Ldh_1_C"/>
    <property type="match status" value="1"/>
</dbReference>
<dbReference type="PIRSF" id="PIRSF000102">
    <property type="entry name" value="Lac_mal_DH"/>
    <property type="match status" value="1"/>
</dbReference>
<dbReference type="Gene3D" id="3.90.110.10">
    <property type="entry name" value="Lactate dehydrogenase/glycoside hydrolase, family 4, C-terminal"/>
    <property type="match status" value="1"/>
</dbReference>
<dbReference type="NCBIfam" id="NF004863">
    <property type="entry name" value="PRK06223.1"/>
    <property type="match status" value="1"/>
</dbReference>
<evidence type="ECO:0000256" key="5">
    <source>
        <dbReference type="ARBA" id="ARBA00023002"/>
    </source>
</evidence>
<evidence type="ECO:0000313" key="14">
    <source>
        <dbReference type="EMBL" id="WOX58006.1"/>
    </source>
</evidence>
<evidence type="ECO:0000256" key="3">
    <source>
        <dbReference type="ARBA" id="ARBA00012995"/>
    </source>
</evidence>
<name>A0AAX4FXT7_9EURY</name>
<dbReference type="GO" id="GO:0006089">
    <property type="term" value="P:lactate metabolic process"/>
    <property type="evidence" value="ECO:0007669"/>
    <property type="project" value="TreeGrafter"/>
</dbReference>
<dbReference type="PROSITE" id="PS00064">
    <property type="entry name" value="L_LDH"/>
    <property type="match status" value="1"/>
</dbReference>
<reference evidence="14 15" key="1">
    <citation type="submission" date="2023-10" db="EMBL/GenBank/DDBJ databases">
        <title>The complete genome sequence of Methanoculleus receptaculi DSM 18860.</title>
        <authorList>
            <person name="Lai S.-J."/>
            <person name="You Y.-T."/>
            <person name="Chen S.-C."/>
        </authorList>
    </citation>
    <scope>NUCLEOTIDE SEQUENCE [LARGE SCALE GENOMIC DNA]</scope>
    <source>
        <strain evidence="14 15">DSM 18860</strain>
    </source>
</reference>
<keyword evidence="6 10" id="KW-0520">NAD</keyword>
<feature type="binding site" evidence="10">
    <location>
        <begin position="121"/>
        <end position="123"/>
    </location>
    <ligand>
        <name>NAD(+)</name>
        <dbReference type="ChEBI" id="CHEBI:57540"/>
    </ligand>
</feature>
<feature type="binding site" evidence="10">
    <location>
        <begin position="8"/>
        <end position="14"/>
    </location>
    <ligand>
        <name>NAD(+)</name>
        <dbReference type="ChEBI" id="CHEBI:57540"/>
    </ligand>
</feature>
<evidence type="ECO:0000259" key="13">
    <source>
        <dbReference type="Pfam" id="PF02866"/>
    </source>
</evidence>
<dbReference type="InterPro" id="IPR001557">
    <property type="entry name" value="L-lactate/malate_DH"/>
</dbReference>
<evidence type="ECO:0000256" key="9">
    <source>
        <dbReference type="PIRSR" id="PIRSR000102-2"/>
    </source>
</evidence>
<dbReference type="SUPFAM" id="SSF56327">
    <property type="entry name" value="LDH C-terminal domain-like"/>
    <property type="match status" value="1"/>
</dbReference>